<feature type="active site" description="Amidino-cysteine intermediate" evidence="8 9">
    <location>
        <position position="405"/>
    </location>
</feature>
<dbReference type="RefSeq" id="WP_133766212.1">
    <property type="nucleotide sequence ID" value="NZ_BAAARP010000002.1"/>
</dbReference>
<dbReference type="PANTHER" id="PTHR47271:SF3">
    <property type="entry name" value="ARGININE DEIMINASE"/>
    <property type="match status" value="1"/>
</dbReference>
<proteinExistence type="inferred from homology"/>
<dbReference type="PRINTS" id="PR01466">
    <property type="entry name" value="ARGDEIMINASE"/>
</dbReference>
<dbReference type="PIRSF" id="PIRSF006356">
    <property type="entry name" value="Arg_deiminase"/>
    <property type="match status" value="1"/>
</dbReference>
<evidence type="ECO:0000256" key="2">
    <source>
        <dbReference type="ARBA" id="ARBA00005213"/>
    </source>
</evidence>
<evidence type="ECO:0000256" key="3">
    <source>
        <dbReference type="ARBA" id="ARBA00010206"/>
    </source>
</evidence>
<evidence type="ECO:0000313" key="11">
    <source>
        <dbReference type="Proteomes" id="UP000295344"/>
    </source>
</evidence>
<dbReference type="AlphaFoldDB" id="A0A4V6Q0Z1"/>
<dbReference type="GO" id="GO:0019546">
    <property type="term" value="P:L-arginine deiminase pathway"/>
    <property type="evidence" value="ECO:0007669"/>
    <property type="project" value="TreeGrafter"/>
</dbReference>
<comment type="similarity">
    <text evidence="3 8">Belongs to the arginine deiminase family.</text>
</comment>
<evidence type="ECO:0000256" key="4">
    <source>
        <dbReference type="ARBA" id="ARBA00022490"/>
    </source>
</evidence>
<dbReference type="GO" id="GO:0016990">
    <property type="term" value="F:arginine deiminase activity"/>
    <property type="evidence" value="ECO:0007669"/>
    <property type="project" value="UniProtKB-UniRule"/>
</dbReference>
<keyword evidence="4 8" id="KW-0963">Cytoplasm</keyword>
<dbReference type="UniPathway" id="UPA00254">
    <property type="reaction ID" value="UER00364"/>
</dbReference>
<reference evidence="10 11" key="1">
    <citation type="submission" date="2019-03" db="EMBL/GenBank/DDBJ databases">
        <title>Genomic Encyclopedia of Archaeal and Bacterial Type Strains, Phase II (KMG-II): from individual species to whole genera.</title>
        <authorList>
            <person name="Goeker M."/>
        </authorList>
    </citation>
    <scope>NUCLEOTIDE SEQUENCE [LARGE SCALE GENOMIC DNA]</scope>
    <source>
        <strain evidence="10 11">DSM 24782</strain>
    </source>
</reference>
<dbReference type="Pfam" id="PF02274">
    <property type="entry name" value="ADI"/>
    <property type="match status" value="1"/>
</dbReference>
<evidence type="ECO:0000256" key="7">
    <source>
        <dbReference type="ARBA" id="ARBA00049429"/>
    </source>
</evidence>
<name>A0A4V6Q0Z1_9MICO</name>
<evidence type="ECO:0000256" key="5">
    <source>
        <dbReference type="ARBA" id="ARBA00022503"/>
    </source>
</evidence>
<dbReference type="EC" id="3.5.3.6" evidence="8"/>
<dbReference type="PANTHER" id="PTHR47271">
    <property type="entry name" value="ARGININE DEIMINASE"/>
    <property type="match status" value="1"/>
</dbReference>
<dbReference type="HAMAP" id="MF_00242">
    <property type="entry name" value="Arg_deiminase"/>
    <property type="match status" value="1"/>
</dbReference>
<dbReference type="EMBL" id="SOAM01000002">
    <property type="protein sequence ID" value="TDS77104.1"/>
    <property type="molecule type" value="Genomic_DNA"/>
</dbReference>
<evidence type="ECO:0000256" key="8">
    <source>
        <dbReference type="HAMAP-Rule" id="MF_00242"/>
    </source>
</evidence>
<comment type="caution">
    <text evidence="10">The sequence shown here is derived from an EMBL/GenBank/DDBJ whole genome shotgun (WGS) entry which is preliminary data.</text>
</comment>
<evidence type="ECO:0000313" key="10">
    <source>
        <dbReference type="EMBL" id="TDS77104.1"/>
    </source>
</evidence>
<keyword evidence="11" id="KW-1185">Reference proteome</keyword>
<dbReference type="SUPFAM" id="SSF55909">
    <property type="entry name" value="Pentein"/>
    <property type="match status" value="1"/>
</dbReference>
<sequence>MTAFGAWSEVGRLRRVLVCAPGLAHERLTPSNREELLFDDVLWVEEAQRDHRAFVAALEAEDVEVLELHEVLAETLAVPGARDWLLDRKVTANEVGPVFVEPTRAHLEGLEADALAALLVGGMAVEDLPGVDRPTYLHPTGPDRRPSDYLMPPLPNMLYTRDTTCWIGGGYTLNPLYFGARRDETLLMKAVYRFHPDFAPVEQQLLWGDPERSWGAATIEGGDVMPVSPSADGSGVVLVGMSERTSRQAIGQLAARLFETGAADRVVVAGMPKLRAAMHLDTVLTFAAEDVVTVYRAIVDDVTPFTLRPGAGGGVEVVHETAPFLDVVQRALGLDRLRVVNTGGDDFAAERQQWDSANNVVAVRPGVVFAYDRNTRTNDLLAEAGIEVRTIRGAELGRGRGGGHCMTCPLLRDPAGY</sequence>
<evidence type="ECO:0000256" key="9">
    <source>
        <dbReference type="PIRSR" id="PIRSR006356-1"/>
    </source>
</evidence>
<dbReference type="NCBIfam" id="NF002381">
    <property type="entry name" value="PRK01388.1"/>
    <property type="match status" value="1"/>
</dbReference>
<dbReference type="Gene3D" id="1.10.3930.10">
    <property type="entry name" value="Arginine deiminase"/>
    <property type="match status" value="1"/>
</dbReference>
<comment type="catalytic activity">
    <reaction evidence="7 8">
        <text>L-arginine + H2O = L-citrulline + NH4(+)</text>
        <dbReference type="Rhea" id="RHEA:19597"/>
        <dbReference type="ChEBI" id="CHEBI:15377"/>
        <dbReference type="ChEBI" id="CHEBI:28938"/>
        <dbReference type="ChEBI" id="CHEBI:32682"/>
        <dbReference type="ChEBI" id="CHEBI:57743"/>
        <dbReference type="EC" id="3.5.3.6"/>
    </reaction>
</comment>
<accession>A0A4V6Q0Z1</accession>
<organism evidence="10 11">
    <name type="scientific">Amnibacterium kyonggiense</name>
    <dbReference type="NCBI Taxonomy" id="595671"/>
    <lineage>
        <taxon>Bacteria</taxon>
        <taxon>Bacillati</taxon>
        <taxon>Actinomycetota</taxon>
        <taxon>Actinomycetes</taxon>
        <taxon>Micrococcales</taxon>
        <taxon>Microbacteriaceae</taxon>
        <taxon>Amnibacterium</taxon>
    </lineage>
</organism>
<dbReference type="GO" id="GO:0005737">
    <property type="term" value="C:cytoplasm"/>
    <property type="evidence" value="ECO:0007669"/>
    <property type="project" value="UniProtKB-SubCell"/>
</dbReference>
<comment type="subcellular location">
    <subcellularLocation>
        <location evidence="1 8">Cytoplasm</location>
    </subcellularLocation>
</comment>
<keyword evidence="6 8" id="KW-0378">Hydrolase</keyword>
<gene>
    <name evidence="8" type="primary">arcA</name>
    <name evidence="10" type="ORF">CLV52_2044</name>
</gene>
<keyword evidence="5 8" id="KW-0056">Arginine metabolism</keyword>
<comment type="pathway">
    <text evidence="2 8">Amino-acid degradation; L-arginine degradation via ADI pathway; carbamoyl phosphate from L-arginine: step 1/2.</text>
</comment>
<dbReference type="Gene3D" id="3.75.10.10">
    <property type="entry name" value="L-arginine/glycine Amidinotransferase, Chain A"/>
    <property type="match status" value="1"/>
</dbReference>
<dbReference type="InterPro" id="IPR003876">
    <property type="entry name" value="Arg_deiminase"/>
</dbReference>
<evidence type="ECO:0000256" key="6">
    <source>
        <dbReference type="ARBA" id="ARBA00022801"/>
    </source>
</evidence>
<dbReference type="OrthoDB" id="9807502at2"/>
<dbReference type="Proteomes" id="UP000295344">
    <property type="component" value="Unassembled WGS sequence"/>
</dbReference>
<protein>
    <recommendedName>
        <fullName evidence="8">Arginine deiminase</fullName>
        <shortName evidence="8">ADI</shortName>
        <ecNumber evidence="8">3.5.3.6</ecNumber>
    </recommendedName>
    <alternativeName>
        <fullName evidence="8">Arginine dihydrolase</fullName>
        <shortName evidence="8">AD</shortName>
    </alternativeName>
</protein>
<evidence type="ECO:0000256" key="1">
    <source>
        <dbReference type="ARBA" id="ARBA00004496"/>
    </source>
</evidence>